<gene>
    <name evidence="1" type="ORF">OV079_28230</name>
</gene>
<comment type="caution">
    <text evidence="1">The sequence shown here is derived from an EMBL/GenBank/DDBJ whole genome shotgun (WGS) entry which is preliminary data.</text>
</comment>
<name>A0A9X3ETX2_9BACT</name>
<accession>A0A9X3ETX2</accession>
<sequence length="135" mass="15715">MFKIRADQADTLADDDLVRRIIAYLQVRMPDKIARHDPFDLRAVILHCFEIARSYAIDSERGLFTFVMDMLAVGPCFHVQPKIQAILDRRDIDEQVRLDRIVDDVDDAAWEEAARITNPAVYWDDVLAEADRNRR</sequence>
<dbReference type="RefSeq" id="WP_267772049.1">
    <property type="nucleotide sequence ID" value="NZ_JAPNKE010000002.1"/>
</dbReference>
<dbReference type="AlphaFoldDB" id="A0A9X3ETX2"/>
<reference evidence="1" key="1">
    <citation type="submission" date="2022-11" db="EMBL/GenBank/DDBJ databases">
        <title>Minimal conservation of predation-associated metabolite biosynthetic gene clusters underscores biosynthetic potential of Myxococcota including descriptions for ten novel species: Archangium lansinium sp. nov., Myxococcus landrumus sp. nov., Nannocystis bai.</title>
        <authorList>
            <person name="Ahearne A."/>
            <person name="Stevens C."/>
            <person name="Phillips K."/>
        </authorList>
    </citation>
    <scope>NUCLEOTIDE SEQUENCE</scope>
    <source>
        <strain evidence="1">Na p29</strain>
    </source>
</reference>
<dbReference type="EMBL" id="JAPNKE010000002">
    <property type="protein sequence ID" value="MCY1009384.1"/>
    <property type="molecule type" value="Genomic_DNA"/>
</dbReference>
<proteinExistence type="predicted"/>
<evidence type="ECO:0000313" key="1">
    <source>
        <dbReference type="EMBL" id="MCY1009384.1"/>
    </source>
</evidence>
<keyword evidence="2" id="KW-1185">Reference proteome</keyword>
<protein>
    <submittedName>
        <fullName evidence="1">Uncharacterized protein</fullName>
    </submittedName>
</protein>
<organism evidence="1 2">
    <name type="scientific">Nannocystis pusilla</name>
    <dbReference type="NCBI Taxonomy" id="889268"/>
    <lineage>
        <taxon>Bacteria</taxon>
        <taxon>Pseudomonadati</taxon>
        <taxon>Myxococcota</taxon>
        <taxon>Polyangia</taxon>
        <taxon>Nannocystales</taxon>
        <taxon>Nannocystaceae</taxon>
        <taxon>Nannocystis</taxon>
    </lineage>
</organism>
<dbReference type="Proteomes" id="UP001150924">
    <property type="component" value="Unassembled WGS sequence"/>
</dbReference>
<evidence type="ECO:0000313" key="2">
    <source>
        <dbReference type="Proteomes" id="UP001150924"/>
    </source>
</evidence>